<evidence type="ECO:0000313" key="1">
    <source>
        <dbReference type="EMBL" id="CAF1250909.1"/>
    </source>
</evidence>
<comment type="caution">
    <text evidence="1">The sequence shown here is derived from an EMBL/GenBank/DDBJ whole genome shotgun (WGS) entry which is preliminary data.</text>
</comment>
<dbReference type="AlphaFoldDB" id="A0A815A1W1"/>
<dbReference type="Proteomes" id="UP000663870">
    <property type="component" value="Unassembled WGS sequence"/>
</dbReference>
<proteinExistence type="predicted"/>
<dbReference type="SUPFAM" id="SSF52047">
    <property type="entry name" value="RNI-like"/>
    <property type="match status" value="1"/>
</dbReference>
<reference evidence="1" key="1">
    <citation type="submission" date="2021-02" db="EMBL/GenBank/DDBJ databases">
        <authorList>
            <person name="Nowell W R."/>
        </authorList>
    </citation>
    <scope>NUCLEOTIDE SEQUENCE</scope>
</reference>
<dbReference type="EMBL" id="CAJNOL010000962">
    <property type="protein sequence ID" value="CAF1250909.1"/>
    <property type="molecule type" value="Genomic_DNA"/>
</dbReference>
<evidence type="ECO:0000313" key="2">
    <source>
        <dbReference type="Proteomes" id="UP000663870"/>
    </source>
</evidence>
<accession>A0A815A1W1</accession>
<keyword evidence="2" id="KW-1185">Reference proteome</keyword>
<dbReference type="InterPro" id="IPR032675">
    <property type="entry name" value="LRR_dom_sf"/>
</dbReference>
<dbReference type="Gene3D" id="3.80.10.10">
    <property type="entry name" value="Ribonuclease Inhibitor"/>
    <property type="match status" value="1"/>
</dbReference>
<name>A0A815A1W1_9BILA</name>
<organism evidence="1 2">
    <name type="scientific">Rotaria sordida</name>
    <dbReference type="NCBI Taxonomy" id="392033"/>
    <lineage>
        <taxon>Eukaryota</taxon>
        <taxon>Metazoa</taxon>
        <taxon>Spiralia</taxon>
        <taxon>Gnathifera</taxon>
        <taxon>Rotifera</taxon>
        <taxon>Eurotatoria</taxon>
        <taxon>Bdelloidea</taxon>
        <taxon>Philodinida</taxon>
        <taxon>Philodinidae</taxon>
        <taxon>Rotaria</taxon>
    </lineage>
</organism>
<gene>
    <name evidence="1" type="ORF">JXQ802_LOCUS26972</name>
</gene>
<protein>
    <submittedName>
        <fullName evidence="1">Uncharacterized protein</fullName>
    </submittedName>
</protein>
<sequence>MSSISKSALQRYYKDIIIRNRHRINLLRLSNLFIYDDSAFPLFHKILKFRRFETLILDNIESYCLENLLYQLTSSPFRSSLIITSVIDNVINKNAIYRQIFRLPALKYCKLSLKGSVDPDPLPVATNEYSPVEHLIINNTVRCEQLNSLISYVPQLRRLSFYSLHESYRKQTKIYPSTLNHLTHVSLKLFSITFDQSEQLIINIFPSVQVLRITVGIVYIDSNRWKQLILCHLPNLRIFDIWLEFFIDHNNDQLDIEAQINQFTSPFWIERQWIFEYRFYQTRYGNYAIFYSTNPYRGKTYTLQKYQNKTTCLSGYETNLKSVNHVEIQSEKELINCICYFPNITKLSFKDNFTTSRSSIATILARIIPLKQLTKLDI</sequence>